<evidence type="ECO:0000313" key="1">
    <source>
        <dbReference type="EMBL" id="KKR31391.1"/>
    </source>
</evidence>
<dbReference type="AlphaFoldDB" id="A0A0G0Q1Z6"/>
<dbReference type="InterPro" id="IPR036069">
    <property type="entry name" value="DUF34/NIF3_sf"/>
</dbReference>
<proteinExistence type="predicted"/>
<dbReference type="SUPFAM" id="SSF102705">
    <property type="entry name" value="NIF3 (NGG1p interacting factor 3)-like"/>
    <property type="match status" value="1"/>
</dbReference>
<dbReference type="InterPro" id="IPR015867">
    <property type="entry name" value="N-reg_PII/ATP_PRibTrfase_C"/>
</dbReference>
<evidence type="ECO:0000313" key="2">
    <source>
        <dbReference type="Proteomes" id="UP000034539"/>
    </source>
</evidence>
<dbReference type="PANTHER" id="PTHR41774:SF1">
    <property type="entry name" value="NGG1P INTERACTING FACTOR NIF3"/>
    <property type="match status" value="1"/>
</dbReference>
<dbReference type="EMBL" id="LBXN01000072">
    <property type="protein sequence ID" value="KKR31391.1"/>
    <property type="molecule type" value="Genomic_DNA"/>
</dbReference>
<organism evidence="1 2">
    <name type="scientific">Candidatus Gottesmanbacteria bacterium GW2011_GWC2_39_8</name>
    <dbReference type="NCBI Taxonomy" id="1618450"/>
    <lineage>
        <taxon>Bacteria</taxon>
        <taxon>Candidatus Gottesmaniibacteriota</taxon>
    </lineage>
</organism>
<dbReference type="PANTHER" id="PTHR41774">
    <property type="match status" value="1"/>
</dbReference>
<comment type="caution">
    <text evidence="1">The sequence shown here is derived from an EMBL/GenBank/DDBJ whole genome shotgun (WGS) entry which is preliminary data.</text>
</comment>
<dbReference type="Gene3D" id="3.30.70.120">
    <property type="match status" value="1"/>
</dbReference>
<dbReference type="Proteomes" id="UP000034539">
    <property type="component" value="Unassembled WGS sequence"/>
</dbReference>
<name>A0A0G0Q1Z6_9BACT</name>
<sequence length="113" mass="12790">MILKINKMCKFILFCPKNWELIEKIINAAAKEGAGIIGNYSHCAFVSEGVGVWKAQKGAKPNIGRIGKLSKEKEVKIEMECPKTKLEKVFKAIRKVHPYDKIAIDVVEITRFE</sequence>
<reference evidence="1 2" key="1">
    <citation type="journal article" date="2015" name="Nature">
        <title>rRNA introns, odd ribosomes, and small enigmatic genomes across a large radiation of phyla.</title>
        <authorList>
            <person name="Brown C.T."/>
            <person name="Hug L.A."/>
            <person name="Thomas B.C."/>
            <person name="Sharon I."/>
            <person name="Castelle C.J."/>
            <person name="Singh A."/>
            <person name="Wilkins M.J."/>
            <person name="Williams K.H."/>
            <person name="Banfield J.F."/>
        </authorList>
    </citation>
    <scope>NUCLEOTIDE SEQUENCE [LARGE SCALE GENOMIC DNA]</scope>
</reference>
<gene>
    <name evidence="1" type="ORF">UT63_C0072G0012</name>
</gene>
<protein>
    <submittedName>
        <fullName evidence="1">Uncharacterized protein</fullName>
    </submittedName>
</protein>
<accession>A0A0G0Q1Z6</accession>